<dbReference type="RefSeq" id="WP_135270020.1">
    <property type="nucleotide sequence ID" value="NZ_SRIB01000001.1"/>
</dbReference>
<keyword evidence="5" id="KW-1185">Reference proteome</keyword>
<dbReference type="Gene3D" id="3.30.1330.10">
    <property type="entry name" value="PurM-like, N-terminal domain"/>
    <property type="match status" value="1"/>
</dbReference>
<dbReference type="InterPro" id="IPR036921">
    <property type="entry name" value="PurM-like_N_sf"/>
</dbReference>
<dbReference type="Gene3D" id="3.90.650.10">
    <property type="entry name" value="PurM-like C-terminal domain"/>
    <property type="match status" value="1"/>
</dbReference>
<dbReference type="InterPro" id="IPR036676">
    <property type="entry name" value="PurM-like_C_sf"/>
</dbReference>
<comment type="similarity">
    <text evidence="1">Belongs to the HypE family.</text>
</comment>
<sequence>MEIGKLPNEVLEEIVINNIKYKRQEVLLGSKVGEDTGIVDFGDDYCVVSTDPITGATKNLGKLAVYVTLNDAATKGAEPIALLITLLCPVDIKKEEIDLIMKEASETAKEEKVEIIGGHTEITDAVNRVIINSTVLARLKKRYLTDYNDIRIGDKLIVTKYLGLEGTNILVNELGEKAFDILTKDEIELSKQIIHNISVVKEGKIGKENGALYMHDITEGGLYGAVWEASNAIGKGIIIYEEKIPLLKVTRKICDAFELNPFKFISSGSMLMIVPKERLDEILFSLEKDNILATCIGEIVEEGVVSIKEGLEKPIESPKSDELYKALKQIK</sequence>
<dbReference type="CDD" id="cd06061">
    <property type="entry name" value="PurM-like1"/>
    <property type="match status" value="1"/>
</dbReference>
<dbReference type="Proteomes" id="UP000298381">
    <property type="component" value="Unassembled WGS sequence"/>
</dbReference>
<name>A0A4Z0DA41_9FIRM</name>
<dbReference type="AlphaFoldDB" id="A0A4Z0DA41"/>
<evidence type="ECO:0000259" key="3">
    <source>
        <dbReference type="Pfam" id="PF02769"/>
    </source>
</evidence>
<dbReference type="Pfam" id="PF00586">
    <property type="entry name" value="AIRS"/>
    <property type="match status" value="1"/>
</dbReference>
<evidence type="ECO:0000313" key="4">
    <source>
        <dbReference type="EMBL" id="TFZ41778.1"/>
    </source>
</evidence>
<dbReference type="SUPFAM" id="SSF55326">
    <property type="entry name" value="PurM N-terminal domain-like"/>
    <property type="match status" value="1"/>
</dbReference>
<dbReference type="InterPro" id="IPR011854">
    <property type="entry name" value="HypE"/>
</dbReference>
<feature type="domain" description="PurM-like C-terminal" evidence="3">
    <location>
        <begin position="152"/>
        <end position="306"/>
    </location>
</feature>
<gene>
    <name evidence="4" type="ORF">E4100_01180</name>
</gene>
<dbReference type="SUPFAM" id="SSF56042">
    <property type="entry name" value="PurM C-terminal domain-like"/>
    <property type="match status" value="1"/>
</dbReference>
<proteinExistence type="inferred from homology"/>
<evidence type="ECO:0000259" key="2">
    <source>
        <dbReference type="Pfam" id="PF00586"/>
    </source>
</evidence>
<dbReference type="EMBL" id="SRIB01000001">
    <property type="protein sequence ID" value="TFZ41778.1"/>
    <property type="molecule type" value="Genomic_DNA"/>
</dbReference>
<evidence type="ECO:0000313" key="5">
    <source>
        <dbReference type="Proteomes" id="UP000298381"/>
    </source>
</evidence>
<evidence type="ECO:0000256" key="1">
    <source>
        <dbReference type="ARBA" id="ARBA00006243"/>
    </source>
</evidence>
<dbReference type="GO" id="GO:0051604">
    <property type="term" value="P:protein maturation"/>
    <property type="evidence" value="ECO:0007669"/>
    <property type="project" value="TreeGrafter"/>
</dbReference>
<dbReference type="Pfam" id="PF02769">
    <property type="entry name" value="AIRS_C"/>
    <property type="match status" value="1"/>
</dbReference>
<protein>
    <submittedName>
        <fullName evidence="4">AIR synthase</fullName>
    </submittedName>
</protein>
<accession>A0A4Z0DA41</accession>
<dbReference type="PANTHER" id="PTHR30303">
    <property type="entry name" value="HYDROGENASE ISOENZYMES FORMATION PROTEIN HYPE"/>
    <property type="match status" value="1"/>
</dbReference>
<dbReference type="InterPro" id="IPR016188">
    <property type="entry name" value="PurM-like_N"/>
</dbReference>
<organism evidence="4 5">
    <name type="scientific">Soehngenia longivitae</name>
    <dbReference type="NCBI Taxonomy" id="2562294"/>
    <lineage>
        <taxon>Bacteria</taxon>
        <taxon>Bacillati</taxon>
        <taxon>Bacillota</taxon>
        <taxon>Tissierellia</taxon>
        <taxon>Tissierellales</taxon>
        <taxon>Tissierellaceae</taxon>
        <taxon>Soehngenia</taxon>
    </lineage>
</organism>
<dbReference type="OrthoDB" id="153904at2"/>
<dbReference type="InterPro" id="IPR010918">
    <property type="entry name" value="PurM-like_C_dom"/>
</dbReference>
<dbReference type="PANTHER" id="PTHR30303:SF4">
    <property type="entry name" value="HYDROGENASE EXPRESSION_FORMATION PROTEIN HYPE"/>
    <property type="match status" value="1"/>
</dbReference>
<comment type="caution">
    <text evidence="4">The sequence shown here is derived from an EMBL/GenBank/DDBJ whole genome shotgun (WGS) entry which is preliminary data.</text>
</comment>
<reference evidence="4 5" key="1">
    <citation type="submission" date="2019-03" db="EMBL/GenBank/DDBJ databases">
        <title>Draft genome sequence data and analysis of a Fermenting Bacterium, Soehngenia longevitae strain 1933PT, isolated from petroleum reservoir in Azerbaijan.</title>
        <authorList>
            <person name="Grouzdev D.S."/>
            <person name="Bidzhieva S.K."/>
            <person name="Sokolova D.S."/>
            <person name="Tourova T.P."/>
            <person name="Poltaraus A.B."/>
            <person name="Nazina T.N."/>
        </authorList>
    </citation>
    <scope>NUCLEOTIDE SEQUENCE [LARGE SCALE GENOMIC DNA]</scope>
    <source>
        <strain evidence="4 5">1933P</strain>
    </source>
</reference>
<feature type="domain" description="PurM-like N-terminal" evidence="2">
    <location>
        <begin position="33"/>
        <end position="137"/>
    </location>
</feature>
<dbReference type="PIRSF" id="PIRSF005644">
    <property type="entry name" value="Hdrgns_mtr_HypE"/>
    <property type="match status" value="1"/>
</dbReference>